<keyword evidence="1 2" id="KW-0732">Signal</keyword>
<feature type="signal peptide" evidence="2">
    <location>
        <begin position="1"/>
        <end position="26"/>
    </location>
</feature>
<comment type="caution">
    <text evidence="4">The sequence shown here is derived from an EMBL/GenBank/DDBJ whole genome shotgun (WGS) entry which is preliminary data.</text>
</comment>
<dbReference type="InterPro" id="IPR052037">
    <property type="entry name" value="LPS_export_LptA"/>
</dbReference>
<dbReference type="PANTHER" id="PTHR36504:SF1">
    <property type="entry name" value="LIPOPOLYSACCHARIDE EXPORT SYSTEM PROTEIN LPTA"/>
    <property type="match status" value="1"/>
</dbReference>
<gene>
    <name evidence="4" type="ORF">EDC37_10478</name>
</gene>
<organism evidence="4 5">
    <name type="scientific">Pectinatus cerevisiiphilus</name>
    <dbReference type="NCBI Taxonomy" id="86956"/>
    <lineage>
        <taxon>Bacteria</taxon>
        <taxon>Bacillati</taxon>
        <taxon>Bacillota</taxon>
        <taxon>Negativicutes</taxon>
        <taxon>Selenomonadales</taxon>
        <taxon>Selenomonadaceae</taxon>
        <taxon>Pectinatus</taxon>
    </lineage>
</organism>
<dbReference type="Proteomes" id="UP000295188">
    <property type="component" value="Unassembled WGS sequence"/>
</dbReference>
<dbReference type="EMBL" id="SMAA01000004">
    <property type="protein sequence ID" value="TCS80476.1"/>
    <property type="molecule type" value="Genomic_DNA"/>
</dbReference>
<dbReference type="Pfam" id="PF03968">
    <property type="entry name" value="LptD_N"/>
    <property type="match status" value="1"/>
</dbReference>
<dbReference type="OrthoDB" id="1678041at2"/>
<name>A0A4R3KBE6_9FIRM</name>
<dbReference type="AlphaFoldDB" id="A0A4R3KBE6"/>
<dbReference type="GO" id="GO:0015920">
    <property type="term" value="P:lipopolysaccharide transport"/>
    <property type="evidence" value="ECO:0007669"/>
    <property type="project" value="TreeGrafter"/>
</dbReference>
<keyword evidence="5" id="KW-1185">Reference proteome</keyword>
<protein>
    <submittedName>
        <fullName evidence="4">Lipopolysaccharide export system protein LptA</fullName>
    </submittedName>
</protein>
<accession>A0A4R3KBE6</accession>
<evidence type="ECO:0000256" key="2">
    <source>
        <dbReference type="SAM" id="SignalP"/>
    </source>
</evidence>
<sequence length="228" mass="24057">MKIDYVIKMSVVVLTAVALYTGTVSADAGKPTELNANTIEYSTSSGVITATGNVVMSQESARISGAQAVYNSKTGEGHITGNVVADKGNLHMTSDEVFTQGANMLIANGNVVAHQLDKTVTGSRLEYNTDTDYALMPSGGTIATGDGTITGNRIEAYMQENHFIATGNVHIVSQTRNIDAYSDNANYYGNDSGKVILTGNAVAMQDNNTLRGENLTLYLDDTGQAAVK</sequence>
<dbReference type="RefSeq" id="WP_132547971.1">
    <property type="nucleotide sequence ID" value="NZ_SMAA01000004.1"/>
</dbReference>
<dbReference type="GO" id="GO:0030288">
    <property type="term" value="C:outer membrane-bounded periplasmic space"/>
    <property type="evidence" value="ECO:0007669"/>
    <property type="project" value="TreeGrafter"/>
</dbReference>
<evidence type="ECO:0000259" key="3">
    <source>
        <dbReference type="Pfam" id="PF03968"/>
    </source>
</evidence>
<dbReference type="InterPro" id="IPR005653">
    <property type="entry name" value="OstA-like_N"/>
</dbReference>
<dbReference type="GO" id="GO:0009279">
    <property type="term" value="C:cell outer membrane"/>
    <property type="evidence" value="ECO:0007669"/>
    <property type="project" value="TreeGrafter"/>
</dbReference>
<dbReference type="PANTHER" id="PTHR36504">
    <property type="entry name" value="LIPOPOLYSACCHARIDE EXPORT SYSTEM PROTEIN LPTA"/>
    <property type="match status" value="1"/>
</dbReference>
<dbReference type="Gene3D" id="2.60.450.10">
    <property type="entry name" value="Lipopolysaccharide (LPS) transport protein A like domain"/>
    <property type="match status" value="2"/>
</dbReference>
<evidence type="ECO:0000313" key="5">
    <source>
        <dbReference type="Proteomes" id="UP000295188"/>
    </source>
</evidence>
<reference evidence="4 5" key="1">
    <citation type="submission" date="2019-03" db="EMBL/GenBank/DDBJ databases">
        <title>Genomic Encyclopedia of Type Strains, Phase IV (KMG-IV): sequencing the most valuable type-strain genomes for metagenomic binning, comparative biology and taxonomic classification.</title>
        <authorList>
            <person name="Goeker M."/>
        </authorList>
    </citation>
    <scope>NUCLEOTIDE SEQUENCE [LARGE SCALE GENOMIC DNA]</scope>
    <source>
        <strain evidence="4 5">DSM 20467</strain>
    </source>
</reference>
<evidence type="ECO:0000256" key="1">
    <source>
        <dbReference type="ARBA" id="ARBA00022729"/>
    </source>
</evidence>
<feature type="chain" id="PRO_5020293011" evidence="2">
    <location>
        <begin position="27"/>
        <end position="228"/>
    </location>
</feature>
<proteinExistence type="predicted"/>
<evidence type="ECO:0000313" key="4">
    <source>
        <dbReference type="EMBL" id="TCS80476.1"/>
    </source>
</evidence>
<feature type="domain" description="Organic solvent tolerance-like N-terminal" evidence="3">
    <location>
        <begin position="63"/>
        <end position="161"/>
    </location>
</feature>
<dbReference type="GO" id="GO:0017089">
    <property type="term" value="F:glycolipid transfer activity"/>
    <property type="evidence" value="ECO:0007669"/>
    <property type="project" value="TreeGrafter"/>
</dbReference>